<dbReference type="AlphaFoldDB" id="A0A9W4XWI2"/>
<evidence type="ECO:0000313" key="2">
    <source>
        <dbReference type="Proteomes" id="UP001152607"/>
    </source>
</evidence>
<keyword evidence="2" id="KW-1185">Reference proteome</keyword>
<evidence type="ECO:0000313" key="1">
    <source>
        <dbReference type="EMBL" id="CAI6336052.1"/>
    </source>
</evidence>
<dbReference type="Proteomes" id="UP001152607">
    <property type="component" value="Unassembled WGS sequence"/>
</dbReference>
<proteinExistence type="predicted"/>
<reference evidence="1" key="1">
    <citation type="submission" date="2023-01" db="EMBL/GenBank/DDBJ databases">
        <authorList>
            <person name="Van Ghelder C."/>
            <person name="Rancurel C."/>
        </authorList>
    </citation>
    <scope>NUCLEOTIDE SEQUENCE</scope>
    <source>
        <strain evidence="1">CNCM I-4278</strain>
    </source>
</reference>
<name>A0A9W4XWI2_9PLEO</name>
<dbReference type="EMBL" id="CAOQHR010000006">
    <property type="protein sequence ID" value="CAI6336052.1"/>
    <property type="molecule type" value="Genomic_DNA"/>
</dbReference>
<protein>
    <submittedName>
        <fullName evidence="1">Uncharacterized protein</fullName>
    </submittedName>
</protein>
<organism evidence="1 2">
    <name type="scientific">Periconia digitata</name>
    <dbReference type="NCBI Taxonomy" id="1303443"/>
    <lineage>
        <taxon>Eukaryota</taxon>
        <taxon>Fungi</taxon>
        <taxon>Dikarya</taxon>
        <taxon>Ascomycota</taxon>
        <taxon>Pezizomycotina</taxon>
        <taxon>Dothideomycetes</taxon>
        <taxon>Pleosporomycetidae</taxon>
        <taxon>Pleosporales</taxon>
        <taxon>Massarineae</taxon>
        <taxon>Periconiaceae</taxon>
        <taxon>Periconia</taxon>
    </lineage>
</organism>
<gene>
    <name evidence="1" type="ORF">PDIGIT_LOCUS9142</name>
</gene>
<accession>A0A9W4XWI2</accession>
<comment type="caution">
    <text evidence="1">The sequence shown here is derived from an EMBL/GenBank/DDBJ whole genome shotgun (WGS) entry which is preliminary data.</text>
</comment>
<sequence>MDGHVSVLLSRQSLKMWFKYLRFLRMHIQFILSITRVLRELAVLLNRRQRNPKLTQAESMGAFLVRALDFVLKSATKPKSKRAIAQ</sequence>